<dbReference type="Gene3D" id="1.10.10.10">
    <property type="entry name" value="Winged helix-like DNA-binding domain superfamily/Winged helix DNA-binding domain"/>
    <property type="match status" value="1"/>
</dbReference>
<protein>
    <submittedName>
        <fullName evidence="8">SARP family transcriptional regulator</fullName>
    </submittedName>
</protein>
<evidence type="ECO:0000256" key="1">
    <source>
        <dbReference type="ARBA" id="ARBA00005820"/>
    </source>
</evidence>
<comment type="similarity">
    <text evidence="1">Belongs to the AfsR/DnrI/RedD regulatory family.</text>
</comment>
<feature type="compositionally biased region" description="Polar residues" evidence="6">
    <location>
        <begin position="252"/>
        <end position="263"/>
    </location>
</feature>
<dbReference type="PANTHER" id="PTHR35807:SF1">
    <property type="entry name" value="TRANSCRIPTIONAL REGULATOR REDD"/>
    <property type="match status" value="1"/>
</dbReference>
<evidence type="ECO:0000256" key="6">
    <source>
        <dbReference type="SAM" id="MobiDB-lite"/>
    </source>
</evidence>
<dbReference type="Pfam" id="PF03704">
    <property type="entry name" value="BTAD"/>
    <property type="match status" value="1"/>
</dbReference>
<dbReference type="InterPro" id="IPR019734">
    <property type="entry name" value="TPR_rpt"/>
</dbReference>
<dbReference type="AlphaFoldDB" id="A0A9W6PA81"/>
<sequence>MEFGVLGPISAWHNGEPVSVGGPRQRCVLGALLIDLGKEVTVDRLIGFLWETEPPRTARSVIQVQVSHLRRAFPGLIRTTAGGYLAETDPDRVDLHRFRALTARAREAGSSTDAASLWDRALQCWRGDPFSGTGSARLWYTVGQPLLEERWAAVTAWAETSLALGDHLAIVNRLAPMVREEPLRERLHHLLILALHRSGQRAAALAAYNETRRYLAEEFGIEPGQETAQLYQQILSEEADEAAARGADESRTGSLTGPGTQVVPTDALPPFLARNDLPRDIPDFTGRSADLQRVLDVGTGGRSRAEVCVITGPGGAGKTTLSIHAAHRIADHYPDGQLFVDLYGHTVDQEPADPALALGSLLRAVGVEPDAVPDSAQERAALWRSILVDKRIMIVLDNAVNQAQVSPLLAAGPGSFTLVTSRNDLAGLSGARHVSLGMLQVAEAKELLSTVLGTERTTADPESTYRVIRLCGGLPLALRIVAGRMTTRPRWTFAHVAQRLGAQDRRFRELRTEGHSVEAIFELSYQSLNAEQKSAFLRMGLMIGTSVDLHGAAALLDQDLPDTDDLLQELVSVCLLEESDVDRYRFHDLIGEYARDQAVSRLAVDDVEESRLRLSEHYLRSASQAAELLGPRGHEYEVDAVPSSRYRSSWSTWSEAVHWFEFHRENLAAVVDHFAACKRSTQAWQLANALWRFYAAHGQTELWLSTHEQALEASRADRDDMGSAVTLIGLGIAHCLSGRFDLSLSLLTEARDIFTVLGDANGEARARANMAMVLERMGRFRECLECLELVLAHTASSQDLEQEVRQRTNIALVHLQLGDLDEARECCDAVLAGEHGPRLDDCRAAALRILGEIDVRQGAPTSALDRFRQALDLFLTLEDTAGETYTRNGIGIALRETGRLDEAVAAHLHALALGEQTAQHSADAEVGNDLGVTYARGKRYAEARVSHERALRLARDRHERFAEAQALYGLGRLPADTVEPDAAASMLVEATEIFTELGVPEAVEARAELRRVTSGR</sequence>
<dbReference type="GO" id="GO:0000160">
    <property type="term" value="P:phosphorelay signal transduction system"/>
    <property type="evidence" value="ECO:0007669"/>
    <property type="project" value="InterPro"/>
</dbReference>
<dbReference type="SUPFAM" id="SSF46894">
    <property type="entry name" value="C-terminal effector domain of the bipartite response regulators"/>
    <property type="match status" value="1"/>
</dbReference>
<dbReference type="RefSeq" id="WP_285761361.1">
    <property type="nucleotide sequence ID" value="NZ_BSQG01000009.1"/>
</dbReference>
<dbReference type="CDD" id="cd15831">
    <property type="entry name" value="BTAD"/>
    <property type="match status" value="1"/>
</dbReference>
<evidence type="ECO:0000256" key="3">
    <source>
        <dbReference type="ARBA" id="ARBA00023125"/>
    </source>
</evidence>
<dbReference type="Gene3D" id="1.25.40.10">
    <property type="entry name" value="Tetratricopeptide repeat domain"/>
    <property type="match status" value="3"/>
</dbReference>
<dbReference type="Pfam" id="PF13424">
    <property type="entry name" value="TPR_12"/>
    <property type="match status" value="3"/>
</dbReference>
<dbReference type="InterPro" id="IPR051677">
    <property type="entry name" value="AfsR-DnrI-RedD_regulator"/>
</dbReference>
<comment type="caution">
    <text evidence="8">The sequence shown here is derived from an EMBL/GenBank/DDBJ whole genome shotgun (WGS) entry which is preliminary data.</text>
</comment>
<gene>
    <name evidence="8" type="ORF">Nans01_41740</name>
</gene>
<dbReference type="EMBL" id="BSQG01000009">
    <property type="protein sequence ID" value="GLU49823.1"/>
    <property type="molecule type" value="Genomic_DNA"/>
</dbReference>
<dbReference type="SUPFAM" id="SSF48452">
    <property type="entry name" value="TPR-like"/>
    <property type="match status" value="4"/>
</dbReference>
<dbReference type="GO" id="GO:0006355">
    <property type="term" value="P:regulation of DNA-templated transcription"/>
    <property type="evidence" value="ECO:0007669"/>
    <property type="project" value="InterPro"/>
</dbReference>
<keyword evidence="9" id="KW-1185">Reference proteome</keyword>
<dbReference type="InterPro" id="IPR036388">
    <property type="entry name" value="WH-like_DNA-bd_sf"/>
</dbReference>
<evidence type="ECO:0000313" key="9">
    <source>
        <dbReference type="Proteomes" id="UP001165092"/>
    </source>
</evidence>
<dbReference type="PRINTS" id="PR00364">
    <property type="entry name" value="DISEASERSIST"/>
</dbReference>
<dbReference type="Proteomes" id="UP001165092">
    <property type="component" value="Unassembled WGS sequence"/>
</dbReference>
<evidence type="ECO:0000256" key="5">
    <source>
        <dbReference type="PROSITE-ProRule" id="PRU01091"/>
    </source>
</evidence>
<dbReference type="PROSITE" id="PS51755">
    <property type="entry name" value="OMPR_PHOB"/>
    <property type="match status" value="1"/>
</dbReference>
<accession>A0A9W6PA81</accession>
<evidence type="ECO:0000256" key="4">
    <source>
        <dbReference type="ARBA" id="ARBA00023163"/>
    </source>
</evidence>
<evidence type="ECO:0000256" key="2">
    <source>
        <dbReference type="ARBA" id="ARBA00023015"/>
    </source>
</evidence>
<dbReference type="SMART" id="SM00028">
    <property type="entry name" value="TPR"/>
    <property type="match status" value="6"/>
</dbReference>
<proteinExistence type="inferred from homology"/>
<dbReference type="SUPFAM" id="SSF52540">
    <property type="entry name" value="P-loop containing nucleoside triphosphate hydrolases"/>
    <property type="match status" value="1"/>
</dbReference>
<keyword evidence="2" id="KW-0805">Transcription regulation</keyword>
<dbReference type="SMART" id="SM01043">
    <property type="entry name" value="BTAD"/>
    <property type="match status" value="1"/>
</dbReference>
<dbReference type="GO" id="GO:0003677">
    <property type="term" value="F:DNA binding"/>
    <property type="evidence" value="ECO:0007669"/>
    <property type="project" value="UniProtKB-UniRule"/>
</dbReference>
<name>A0A9W6PA81_9ACTN</name>
<feature type="region of interest" description="Disordered" evidence="6">
    <location>
        <begin position="241"/>
        <end position="266"/>
    </location>
</feature>
<dbReference type="InterPro" id="IPR042197">
    <property type="entry name" value="Apaf_helical"/>
</dbReference>
<reference evidence="8" key="1">
    <citation type="submission" date="2023-02" db="EMBL/GenBank/DDBJ databases">
        <title>Nocardiopsis ansamitocini NBRC 112285.</title>
        <authorList>
            <person name="Ichikawa N."/>
            <person name="Sato H."/>
            <person name="Tonouchi N."/>
        </authorList>
    </citation>
    <scope>NUCLEOTIDE SEQUENCE</scope>
    <source>
        <strain evidence="8">NBRC 112285</strain>
    </source>
</reference>
<dbReference type="InterPro" id="IPR016032">
    <property type="entry name" value="Sig_transdc_resp-reg_C-effctor"/>
</dbReference>
<feature type="domain" description="OmpR/PhoB-type" evidence="7">
    <location>
        <begin position="1"/>
        <end position="88"/>
    </location>
</feature>
<dbReference type="InterPro" id="IPR001867">
    <property type="entry name" value="OmpR/PhoB-type_DNA-bd"/>
</dbReference>
<keyword evidence="4" id="KW-0804">Transcription</keyword>
<dbReference type="InterPro" id="IPR027417">
    <property type="entry name" value="P-loop_NTPase"/>
</dbReference>
<feature type="DNA-binding region" description="OmpR/PhoB-type" evidence="5">
    <location>
        <begin position="1"/>
        <end position="88"/>
    </location>
</feature>
<feature type="compositionally biased region" description="Basic and acidic residues" evidence="6">
    <location>
        <begin position="242"/>
        <end position="251"/>
    </location>
</feature>
<keyword evidence="3 5" id="KW-0238">DNA-binding</keyword>
<dbReference type="Gene3D" id="3.40.50.300">
    <property type="entry name" value="P-loop containing nucleotide triphosphate hydrolases"/>
    <property type="match status" value="1"/>
</dbReference>
<dbReference type="GO" id="GO:0043531">
    <property type="term" value="F:ADP binding"/>
    <property type="evidence" value="ECO:0007669"/>
    <property type="project" value="InterPro"/>
</dbReference>
<dbReference type="InterPro" id="IPR011990">
    <property type="entry name" value="TPR-like_helical_dom_sf"/>
</dbReference>
<dbReference type="SMART" id="SM00862">
    <property type="entry name" value="Trans_reg_C"/>
    <property type="match status" value="1"/>
</dbReference>
<dbReference type="PANTHER" id="PTHR35807">
    <property type="entry name" value="TRANSCRIPTIONAL REGULATOR REDD-RELATED"/>
    <property type="match status" value="1"/>
</dbReference>
<organism evidence="8 9">
    <name type="scientific">Nocardiopsis ansamitocini</name>
    <dbReference type="NCBI Taxonomy" id="1670832"/>
    <lineage>
        <taxon>Bacteria</taxon>
        <taxon>Bacillati</taxon>
        <taxon>Actinomycetota</taxon>
        <taxon>Actinomycetes</taxon>
        <taxon>Streptosporangiales</taxon>
        <taxon>Nocardiopsidaceae</taxon>
        <taxon>Nocardiopsis</taxon>
    </lineage>
</organism>
<evidence type="ECO:0000259" key="7">
    <source>
        <dbReference type="PROSITE" id="PS51755"/>
    </source>
</evidence>
<dbReference type="InterPro" id="IPR005158">
    <property type="entry name" value="BTAD"/>
</dbReference>
<dbReference type="Gene3D" id="1.10.8.430">
    <property type="entry name" value="Helical domain of apoptotic protease-activating factors"/>
    <property type="match status" value="1"/>
</dbReference>
<evidence type="ECO:0000313" key="8">
    <source>
        <dbReference type="EMBL" id="GLU49823.1"/>
    </source>
</evidence>